<dbReference type="GeneID" id="303366448"/>
<dbReference type="Proteomes" id="UP000190395">
    <property type="component" value="Unassembled WGS sequence"/>
</dbReference>
<organism evidence="1 2">
    <name type="scientific">Treponema berlinense</name>
    <dbReference type="NCBI Taxonomy" id="225004"/>
    <lineage>
        <taxon>Bacteria</taxon>
        <taxon>Pseudomonadati</taxon>
        <taxon>Spirochaetota</taxon>
        <taxon>Spirochaetia</taxon>
        <taxon>Spirochaetales</taxon>
        <taxon>Treponemataceae</taxon>
        <taxon>Treponema</taxon>
    </lineage>
</organism>
<proteinExistence type="predicted"/>
<name>A0A1T4KIN1_9SPIR</name>
<protein>
    <submittedName>
        <fullName evidence="1">Uncharacterized protein</fullName>
    </submittedName>
</protein>
<gene>
    <name evidence="1" type="ORF">SAMN02745152_00168</name>
</gene>
<accession>A0A1T4KIN1</accession>
<reference evidence="1 2" key="1">
    <citation type="submission" date="2017-02" db="EMBL/GenBank/DDBJ databases">
        <authorList>
            <person name="Peterson S.W."/>
        </authorList>
    </citation>
    <scope>NUCLEOTIDE SEQUENCE [LARGE SCALE GENOMIC DNA]</scope>
    <source>
        <strain evidence="1 2">ATCC BAA-909</strain>
    </source>
</reference>
<dbReference type="AlphaFoldDB" id="A0A1T4KIN1"/>
<dbReference type="RefSeq" id="WP_078929903.1">
    <property type="nucleotide sequence ID" value="NZ_CAMEQG010000002.1"/>
</dbReference>
<keyword evidence="2" id="KW-1185">Reference proteome</keyword>
<dbReference type="EMBL" id="FUXC01000001">
    <property type="protein sequence ID" value="SJZ42236.1"/>
    <property type="molecule type" value="Genomic_DNA"/>
</dbReference>
<sequence length="68" mass="7942">MTQTLDFDNWTGYDDWLIQNYDKYGITFVGEKDGKIHAEFMDKDEWNETAKKIEAEEAASEQAKSENT</sequence>
<evidence type="ECO:0000313" key="2">
    <source>
        <dbReference type="Proteomes" id="UP000190395"/>
    </source>
</evidence>
<evidence type="ECO:0000313" key="1">
    <source>
        <dbReference type="EMBL" id="SJZ42236.1"/>
    </source>
</evidence>
<dbReference type="OrthoDB" id="363309at2"/>